<feature type="compositionally biased region" description="Polar residues" evidence="1">
    <location>
        <begin position="128"/>
        <end position="139"/>
    </location>
</feature>
<feature type="non-terminal residue" evidence="2">
    <location>
        <position position="162"/>
    </location>
</feature>
<reference evidence="2 3" key="1">
    <citation type="submission" date="2024-04" db="EMBL/GenBank/DDBJ databases">
        <authorList>
            <consortium name="Genoscope - CEA"/>
            <person name="William W."/>
        </authorList>
    </citation>
    <scope>NUCLEOTIDE SEQUENCE [LARGE SCALE GENOMIC DNA]</scope>
</reference>
<organism evidence="2 3">
    <name type="scientific">Lymnaea stagnalis</name>
    <name type="common">Great pond snail</name>
    <name type="synonym">Helix stagnalis</name>
    <dbReference type="NCBI Taxonomy" id="6523"/>
    <lineage>
        <taxon>Eukaryota</taxon>
        <taxon>Metazoa</taxon>
        <taxon>Spiralia</taxon>
        <taxon>Lophotrochozoa</taxon>
        <taxon>Mollusca</taxon>
        <taxon>Gastropoda</taxon>
        <taxon>Heterobranchia</taxon>
        <taxon>Euthyneura</taxon>
        <taxon>Panpulmonata</taxon>
        <taxon>Hygrophila</taxon>
        <taxon>Lymnaeoidea</taxon>
        <taxon>Lymnaeidae</taxon>
        <taxon>Lymnaea</taxon>
    </lineage>
</organism>
<accession>A0AAV2I6E8</accession>
<keyword evidence="3" id="KW-1185">Reference proteome</keyword>
<feature type="compositionally biased region" description="Low complexity" evidence="1">
    <location>
        <begin position="36"/>
        <end position="48"/>
    </location>
</feature>
<dbReference type="AlphaFoldDB" id="A0AAV2I6E8"/>
<dbReference type="EMBL" id="CAXITT010000469">
    <property type="protein sequence ID" value="CAL1542084.1"/>
    <property type="molecule type" value="Genomic_DNA"/>
</dbReference>
<feature type="region of interest" description="Disordered" evidence="1">
    <location>
        <begin position="1"/>
        <end position="162"/>
    </location>
</feature>
<evidence type="ECO:0000313" key="3">
    <source>
        <dbReference type="Proteomes" id="UP001497497"/>
    </source>
</evidence>
<proteinExistence type="predicted"/>
<feature type="compositionally biased region" description="Polar residues" evidence="1">
    <location>
        <begin position="103"/>
        <end position="112"/>
    </location>
</feature>
<feature type="compositionally biased region" description="Polar residues" evidence="1">
    <location>
        <begin position="1"/>
        <end position="18"/>
    </location>
</feature>
<protein>
    <submittedName>
        <fullName evidence="2">Uncharacterized protein</fullName>
    </submittedName>
</protein>
<gene>
    <name evidence="2" type="ORF">GSLYS_00015690001</name>
</gene>
<name>A0AAV2I6E8_LYMST</name>
<dbReference type="Proteomes" id="UP001497497">
    <property type="component" value="Unassembled WGS sequence"/>
</dbReference>
<sequence>MYDTTPKSTPTYPDQRSLASDRFPVPQRDYMPTRPSSIGRSSQMQSSIPLMNTEERQVHGQQEKGVSGQSALDLTKLAHGNSKAGDSPLDLTVKTKKRHAEGTDSSDYQSMVSAVKRPKQDPGISRSVMPSQKGLTSGADNALNPIWISSPSPRGTETYEQR</sequence>
<evidence type="ECO:0000313" key="2">
    <source>
        <dbReference type="EMBL" id="CAL1542084.1"/>
    </source>
</evidence>
<evidence type="ECO:0000256" key="1">
    <source>
        <dbReference type="SAM" id="MobiDB-lite"/>
    </source>
</evidence>
<feature type="compositionally biased region" description="Basic and acidic residues" evidence="1">
    <location>
        <begin position="53"/>
        <end position="62"/>
    </location>
</feature>
<comment type="caution">
    <text evidence="2">The sequence shown here is derived from an EMBL/GenBank/DDBJ whole genome shotgun (WGS) entry which is preliminary data.</text>
</comment>